<dbReference type="AlphaFoldDB" id="A0A671REQ5"/>
<reference evidence="11" key="1">
    <citation type="submission" date="2025-08" db="UniProtKB">
        <authorList>
            <consortium name="Ensembl"/>
        </authorList>
    </citation>
    <scope>IDENTIFICATION</scope>
</reference>
<evidence type="ECO:0000256" key="3">
    <source>
        <dbReference type="ARBA" id="ARBA00022448"/>
    </source>
</evidence>
<comment type="similarity">
    <text evidence="10">Belongs to the dynein light chain family.</text>
</comment>
<evidence type="ECO:0000256" key="8">
    <source>
        <dbReference type="ARBA" id="ARBA00023212"/>
    </source>
</evidence>
<reference evidence="11" key="2">
    <citation type="submission" date="2025-09" db="UniProtKB">
        <authorList>
            <consortium name="Ensembl"/>
        </authorList>
    </citation>
    <scope>IDENTIFICATION</scope>
</reference>
<dbReference type="SUPFAM" id="SSF54648">
    <property type="entry name" value="DLC"/>
    <property type="match status" value="1"/>
</dbReference>
<evidence type="ECO:0000313" key="11">
    <source>
        <dbReference type="Ensembl" id="ENSSANP00000081646.1"/>
    </source>
</evidence>
<dbReference type="Proteomes" id="UP000472260">
    <property type="component" value="Unassembled WGS sequence"/>
</dbReference>
<dbReference type="GO" id="GO:0005634">
    <property type="term" value="C:nucleus"/>
    <property type="evidence" value="ECO:0007669"/>
    <property type="project" value="UniProtKB-SubCell"/>
</dbReference>
<keyword evidence="7" id="KW-0653">Protein transport</keyword>
<evidence type="ECO:0000256" key="9">
    <source>
        <dbReference type="ARBA" id="ARBA00023242"/>
    </source>
</evidence>
<keyword evidence="4 10" id="KW-0963">Cytoplasm</keyword>
<dbReference type="InterPro" id="IPR037177">
    <property type="entry name" value="DLC_sf"/>
</dbReference>
<dbReference type="PANTHER" id="PTHR11886">
    <property type="entry name" value="DYNEIN LIGHT CHAIN"/>
    <property type="match status" value="1"/>
</dbReference>
<evidence type="ECO:0000256" key="1">
    <source>
        <dbReference type="ARBA" id="ARBA00004123"/>
    </source>
</evidence>
<evidence type="ECO:0000256" key="6">
    <source>
        <dbReference type="ARBA" id="ARBA00022816"/>
    </source>
</evidence>
<keyword evidence="8 10" id="KW-0206">Cytoskeleton</keyword>
<dbReference type="SMART" id="SM01375">
    <property type="entry name" value="Dynein_light"/>
    <property type="match status" value="1"/>
</dbReference>
<keyword evidence="5 10" id="KW-0493">Microtubule</keyword>
<sequence length="91" mass="10692">SCDTEDWRNDIKIADMSDEMQRKVLQCALLAVNMYEDGLDIATYIKKEFDRRHQPNWHCIVRNCSSHVTHNDSCYISFDVGNKHIVLFKTN</sequence>
<protein>
    <recommendedName>
        <fullName evidence="10">Dynein light chain</fullName>
    </recommendedName>
</protein>
<dbReference type="Gene3D" id="3.30.740.10">
    <property type="entry name" value="Protein Inhibitor Of Neuronal Nitric Oxide Synthase"/>
    <property type="match status" value="1"/>
</dbReference>
<organism evidence="11 12">
    <name type="scientific">Sinocyclocheilus anshuiensis</name>
    <dbReference type="NCBI Taxonomy" id="1608454"/>
    <lineage>
        <taxon>Eukaryota</taxon>
        <taxon>Metazoa</taxon>
        <taxon>Chordata</taxon>
        <taxon>Craniata</taxon>
        <taxon>Vertebrata</taxon>
        <taxon>Euteleostomi</taxon>
        <taxon>Actinopterygii</taxon>
        <taxon>Neopterygii</taxon>
        <taxon>Teleostei</taxon>
        <taxon>Ostariophysi</taxon>
        <taxon>Cypriniformes</taxon>
        <taxon>Cyprinidae</taxon>
        <taxon>Cyprininae</taxon>
        <taxon>Sinocyclocheilus</taxon>
    </lineage>
</organism>
<dbReference type="GO" id="GO:0007017">
    <property type="term" value="P:microtubule-based process"/>
    <property type="evidence" value="ECO:0007669"/>
    <property type="project" value="InterPro"/>
</dbReference>
<dbReference type="PANTHER" id="PTHR11886:SF35">
    <property type="entry name" value="DYNEIN LIGHT CHAIN"/>
    <property type="match status" value="1"/>
</dbReference>
<dbReference type="FunFam" id="3.30.740.10:FF:000005">
    <property type="entry name" value="Dynein light chain"/>
    <property type="match status" value="1"/>
</dbReference>
<keyword evidence="12" id="KW-1185">Reference proteome</keyword>
<evidence type="ECO:0000256" key="7">
    <source>
        <dbReference type="ARBA" id="ARBA00022927"/>
    </source>
</evidence>
<dbReference type="GO" id="GO:0015031">
    <property type="term" value="P:protein transport"/>
    <property type="evidence" value="ECO:0007669"/>
    <property type="project" value="UniProtKB-KW"/>
</dbReference>
<evidence type="ECO:0000256" key="2">
    <source>
        <dbReference type="ARBA" id="ARBA00004245"/>
    </source>
</evidence>
<keyword evidence="9" id="KW-0539">Nucleus</keyword>
<keyword evidence="10" id="KW-0505">Motor protein</keyword>
<evidence type="ECO:0000256" key="5">
    <source>
        <dbReference type="ARBA" id="ARBA00022701"/>
    </source>
</evidence>
<evidence type="ECO:0000256" key="4">
    <source>
        <dbReference type="ARBA" id="ARBA00022490"/>
    </source>
</evidence>
<proteinExistence type="inferred from homology"/>
<name>A0A671REQ5_9TELE</name>
<dbReference type="GO" id="GO:0045505">
    <property type="term" value="F:dynein intermediate chain binding"/>
    <property type="evidence" value="ECO:0007669"/>
    <property type="project" value="TreeGrafter"/>
</dbReference>
<evidence type="ECO:0000256" key="10">
    <source>
        <dbReference type="RuleBase" id="RU365010"/>
    </source>
</evidence>
<dbReference type="GO" id="GO:0005868">
    <property type="term" value="C:cytoplasmic dynein complex"/>
    <property type="evidence" value="ECO:0007669"/>
    <property type="project" value="TreeGrafter"/>
</dbReference>
<keyword evidence="3" id="KW-0813">Transport</keyword>
<evidence type="ECO:0000313" key="12">
    <source>
        <dbReference type="Proteomes" id="UP000472260"/>
    </source>
</evidence>
<dbReference type="GO" id="GO:0005874">
    <property type="term" value="C:microtubule"/>
    <property type="evidence" value="ECO:0007669"/>
    <property type="project" value="UniProtKB-KW"/>
</dbReference>
<dbReference type="InterPro" id="IPR001372">
    <property type="entry name" value="Dynein_light_chain_typ-1/2"/>
</dbReference>
<dbReference type="Pfam" id="PF01221">
    <property type="entry name" value="Dynein_light"/>
    <property type="match status" value="1"/>
</dbReference>
<dbReference type="Ensembl" id="ENSSANT00000086759.1">
    <property type="protein sequence ID" value="ENSSANP00000081646.1"/>
    <property type="gene ID" value="ENSSANG00000040527.1"/>
</dbReference>
<keyword evidence="6" id="KW-0509">mRNA transport</keyword>
<keyword evidence="10" id="KW-0243">Dynein</keyword>
<accession>A0A671REQ5</accession>
<dbReference type="GO" id="GO:0051028">
    <property type="term" value="P:mRNA transport"/>
    <property type="evidence" value="ECO:0007669"/>
    <property type="project" value="UniProtKB-KW"/>
</dbReference>
<comment type="subcellular location">
    <subcellularLocation>
        <location evidence="2 10">Cytoplasm</location>
        <location evidence="2 10">Cytoskeleton</location>
    </subcellularLocation>
    <subcellularLocation>
        <location evidence="1">Nucleus</location>
    </subcellularLocation>
</comment>